<comment type="similarity">
    <text evidence="1">Belongs to the glycosyl hydrolase 59 family.</text>
</comment>
<gene>
    <name evidence="17" type="ORF">EGW08_019844</name>
</gene>
<reference evidence="17 18" key="1">
    <citation type="submission" date="2019-01" db="EMBL/GenBank/DDBJ databases">
        <title>A draft genome assembly of the solar-powered sea slug Elysia chlorotica.</title>
        <authorList>
            <person name="Cai H."/>
            <person name="Li Q."/>
            <person name="Fang X."/>
            <person name="Li J."/>
            <person name="Curtis N.E."/>
            <person name="Altenburger A."/>
            <person name="Shibata T."/>
            <person name="Feng M."/>
            <person name="Maeda T."/>
            <person name="Schwartz J.A."/>
            <person name="Shigenobu S."/>
            <person name="Lundholm N."/>
            <person name="Nishiyama T."/>
            <person name="Yang H."/>
            <person name="Hasebe M."/>
            <person name="Li S."/>
            <person name="Pierce S.K."/>
            <person name="Wang J."/>
        </authorList>
    </citation>
    <scope>NUCLEOTIDE SEQUENCE [LARGE SCALE GENOMIC DNA]</scope>
    <source>
        <strain evidence="17">EC2010</strain>
        <tissue evidence="17">Whole organism of an adult</tissue>
    </source>
</reference>
<proteinExistence type="inferred from homology"/>
<evidence type="ECO:0000256" key="6">
    <source>
        <dbReference type="ARBA" id="ARBA00022963"/>
    </source>
</evidence>
<feature type="domain" description="Glycosyl hydrolase family 59 central" evidence="15">
    <location>
        <begin position="347"/>
        <end position="461"/>
    </location>
</feature>
<keyword evidence="3 13" id="KW-0732">Signal</keyword>
<keyword evidence="7" id="KW-0443">Lipid metabolism</keyword>
<dbReference type="STRING" id="188477.A0A433SSY3"/>
<dbReference type="PRINTS" id="PR00850">
    <property type="entry name" value="GLHYDRLASE59"/>
</dbReference>
<keyword evidence="10" id="KW-0326">Glycosidase</keyword>
<evidence type="ECO:0000313" key="18">
    <source>
        <dbReference type="Proteomes" id="UP000271974"/>
    </source>
</evidence>
<keyword evidence="4" id="KW-0378">Hydrolase</keyword>
<dbReference type="InterPro" id="IPR001286">
    <property type="entry name" value="Glyco_hydro_59"/>
</dbReference>
<feature type="signal peptide" evidence="13">
    <location>
        <begin position="1"/>
        <end position="26"/>
    </location>
</feature>
<evidence type="ECO:0000256" key="3">
    <source>
        <dbReference type="ARBA" id="ARBA00022729"/>
    </source>
</evidence>
<dbReference type="GO" id="GO:0005764">
    <property type="term" value="C:lysosome"/>
    <property type="evidence" value="ECO:0007669"/>
    <property type="project" value="TreeGrafter"/>
</dbReference>
<dbReference type="PANTHER" id="PTHR15172">
    <property type="entry name" value="GALACTOCEREBROSIDASE"/>
    <property type="match status" value="1"/>
</dbReference>
<evidence type="ECO:0000259" key="14">
    <source>
        <dbReference type="Pfam" id="PF02057"/>
    </source>
</evidence>
<dbReference type="GO" id="GO:0004336">
    <property type="term" value="F:galactosylceramidase activity"/>
    <property type="evidence" value="ECO:0007669"/>
    <property type="project" value="UniProtKB-EC"/>
</dbReference>
<dbReference type="Proteomes" id="UP000271974">
    <property type="component" value="Unassembled WGS sequence"/>
</dbReference>
<dbReference type="OrthoDB" id="440760at2759"/>
<dbReference type="GO" id="GO:0016020">
    <property type="term" value="C:membrane"/>
    <property type="evidence" value="ECO:0007669"/>
    <property type="project" value="GOC"/>
</dbReference>
<dbReference type="InterPro" id="IPR017853">
    <property type="entry name" value="GH"/>
</dbReference>
<dbReference type="PANTHER" id="PTHR15172:SF1">
    <property type="entry name" value="GALACTOCEREBROSIDASE"/>
    <property type="match status" value="1"/>
</dbReference>
<evidence type="ECO:0000256" key="5">
    <source>
        <dbReference type="ARBA" id="ARBA00022919"/>
    </source>
</evidence>
<evidence type="ECO:0000256" key="8">
    <source>
        <dbReference type="ARBA" id="ARBA00023157"/>
    </source>
</evidence>
<feature type="domain" description="Glycosyl hydrolase family 59 catalytic" evidence="14">
    <location>
        <begin position="42"/>
        <end position="335"/>
    </location>
</feature>
<evidence type="ECO:0000256" key="10">
    <source>
        <dbReference type="ARBA" id="ARBA00023295"/>
    </source>
</evidence>
<dbReference type="Pfam" id="PF21708">
    <property type="entry name" value="Glyco_hydro_59_C"/>
    <property type="match status" value="1"/>
</dbReference>
<dbReference type="InterPro" id="IPR049162">
    <property type="entry name" value="GH59_C"/>
</dbReference>
<dbReference type="InterPro" id="IPR049161">
    <property type="entry name" value="GH59_cat"/>
</dbReference>
<dbReference type="FunFam" id="3.20.20.70:FF:000091">
    <property type="entry name" value="galactocerebrosidase precursor"/>
    <property type="match status" value="1"/>
</dbReference>
<evidence type="ECO:0000256" key="1">
    <source>
        <dbReference type="ARBA" id="ARBA00005637"/>
    </source>
</evidence>
<dbReference type="EMBL" id="RQTK01001073">
    <property type="protein sequence ID" value="RUS72384.1"/>
    <property type="molecule type" value="Genomic_DNA"/>
</dbReference>
<keyword evidence="18" id="KW-1185">Reference proteome</keyword>
<sequence length="698" mass="77695">MGAINFVSAFLVFQVVVLFSNGDLQGYPTVVFDDSPGLGRQFEGIGAISGGGATSKLLVNYEKKIRDEILDYLFKPNFGASLQIFKVEIGGDVQSTDGTEASHMHNSWEENYHRGYEWWLMQEAKMRNPNIKLYALPWGFPGWIGQGKRDPYAKPEITADYIVRWINAAKTVYNLTIDYVGIWNERHYDITYIKTLRKMLDARGFSKTLIIAADEKWEIASDIDKDLDLASSIHAIGCHYPGTQSTDDAQKTGKSLWASEDYSTFNNEVGGGCWARILNQNYVNGLMTSTISWNLIGSYYPNLPFYRDGLMTAVQPWSGNYNVTTPIWMTAHTTQFAPVGWRYLSHGQGVGKLPKGGSYVSLTDEAKNQLTIVIETMTHNHSKCIRPGLPAYDVSPQSIIINLRGSFALVPQLYVWYSKLGFNGVPNQMFQQMKPLTFKNGQAKLTLGLDEIYTLTTMTTGLKGSYPTPPSVQPYPLPYSDDFEALQISQEPLNLSPQVGSFEIVKSKNASHNLVCRQTVLHPPVKWCPIRLSFPIAVIGDYSWKDIEVTADFEIPSVNGTNGIFVAARVDQGGCNVFAAHGIYFFVFAHDGQFLVSNDLARTKVLTQGYVRYDPGWHNISLSVAGSQAIGSFDGVQYFTIKLPDKPVNGWAALGTDSFGLADFDNLSIKSAQASKANQDLKQSPQALYFQSEKHNNI</sequence>
<dbReference type="EC" id="3.2.1.46" evidence="2"/>
<evidence type="ECO:0000313" key="17">
    <source>
        <dbReference type="EMBL" id="RUS72384.1"/>
    </source>
</evidence>
<keyword evidence="6" id="KW-0442">Lipid degradation</keyword>
<dbReference type="InterPro" id="IPR013785">
    <property type="entry name" value="Aldolase_TIM"/>
</dbReference>
<evidence type="ECO:0000256" key="12">
    <source>
        <dbReference type="PIRSR" id="PIRSR601286-50"/>
    </source>
</evidence>
<evidence type="ECO:0000256" key="7">
    <source>
        <dbReference type="ARBA" id="ARBA00023098"/>
    </source>
</evidence>
<keyword evidence="8" id="KW-1015">Disulfide bond</keyword>
<feature type="domain" description="Glycosyl hydrolase family 59 C-terminal lectin" evidence="16">
    <location>
        <begin position="498"/>
        <end position="671"/>
    </location>
</feature>
<evidence type="ECO:0000259" key="15">
    <source>
        <dbReference type="Pfam" id="PF17387"/>
    </source>
</evidence>
<dbReference type="InterPro" id="IPR035394">
    <property type="entry name" value="Glyco_hydro_59_dom"/>
</dbReference>
<protein>
    <recommendedName>
        <fullName evidence="2">galactosylceramidase</fullName>
        <ecNumber evidence="2">3.2.1.46</ecNumber>
    </recommendedName>
    <alternativeName>
        <fullName evidence="11">Galactosylceramidase</fullName>
    </alternativeName>
</protein>
<feature type="active site" description="Proton donor/acceptor" evidence="12">
    <location>
        <position position="185"/>
    </location>
</feature>
<accession>A0A433SSY3</accession>
<feature type="active site" description="Nucleophile" evidence="12">
    <location>
        <position position="260"/>
    </location>
</feature>
<evidence type="ECO:0000256" key="13">
    <source>
        <dbReference type="SAM" id="SignalP"/>
    </source>
</evidence>
<name>A0A433SSY3_ELYCH</name>
<dbReference type="Gene3D" id="3.20.20.80">
    <property type="entry name" value="Glycosidases"/>
    <property type="match status" value="1"/>
</dbReference>
<dbReference type="Gene3D" id="3.20.20.70">
    <property type="entry name" value="Aldolase class I"/>
    <property type="match status" value="1"/>
</dbReference>
<feature type="chain" id="PRO_5019084306" description="galactosylceramidase" evidence="13">
    <location>
        <begin position="27"/>
        <end position="698"/>
    </location>
</feature>
<keyword evidence="9" id="KW-0325">Glycoprotein</keyword>
<dbReference type="GO" id="GO:0006683">
    <property type="term" value="P:galactosylceramide catabolic process"/>
    <property type="evidence" value="ECO:0007669"/>
    <property type="project" value="InterPro"/>
</dbReference>
<evidence type="ECO:0000256" key="2">
    <source>
        <dbReference type="ARBA" id="ARBA00012657"/>
    </source>
</evidence>
<dbReference type="SUPFAM" id="SSF51445">
    <property type="entry name" value="(Trans)glycosidases"/>
    <property type="match status" value="1"/>
</dbReference>
<dbReference type="Pfam" id="PF17387">
    <property type="entry name" value="Glyco_hydro_59M"/>
    <property type="match status" value="1"/>
</dbReference>
<evidence type="ECO:0000256" key="4">
    <source>
        <dbReference type="ARBA" id="ARBA00022801"/>
    </source>
</evidence>
<dbReference type="Gene3D" id="2.60.120.560">
    <property type="entry name" value="Exo-inulinase, domain 1"/>
    <property type="match status" value="1"/>
</dbReference>
<keyword evidence="5" id="KW-0746">Sphingolipid metabolism</keyword>
<dbReference type="FunFam" id="3.20.20.80:FF:000026">
    <property type="entry name" value="galactocerebrosidase precursor"/>
    <property type="match status" value="1"/>
</dbReference>
<dbReference type="AlphaFoldDB" id="A0A433SSY3"/>
<evidence type="ECO:0000256" key="11">
    <source>
        <dbReference type="ARBA" id="ARBA00033098"/>
    </source>
</evidence>
<evidence type="ECO:0000259" key="16">
    <source>
        <dbReference type="Pfam" id="PF21708"/>
    </source>
</evidence>
<organism evidence="17 18">
    <name type="scientific">Elysia chlorotica</name>
    <name type="common">Eastern emerald elysia</name>
    <name type="synonym">Sea slug</name>
    <dbReference type="NCBI Taxonomy" id="188477"/>
    <lineage>
        <taxon>Eukaryota</taxon>
        <taxon>Metazoa</taxon>
        <taxon>Spiralia</taxon>
        <taxon>Lophotrochozoa</taxon>
        <taxon>Mollusca</taxon>
        <taxon>Gastropoda</taxon>
        <taxon>Heterobranchia</taxon>
        <taxon>Euthyneura</taxon>
        <taxon>Panpulmonata</taxon>
        <taxon>Sacoglossa</taxon>
        <taxon>Placobranchoidea</taxon>
        <taxon>Plakobranchidae</taxon>
        <taxon>Elysia</taxon>
    </lineage>
</organism>
<comment type="caution">
    <text evidence="17">The sequence shown here is derived from an EMBL/GenBank/DDBJ whole genome shotgun (WGS) entry which is preliminary data.</text>
</comment>
<dbReference type="Pfam" id="PF02057">
    <property type="entry name" value="Glyco_hydro_59"/>
    <property type="match status" value="1"/>
</dbReference>
<evidence type="ECO:0000256" key="9">
    <source>
        <dbReference type="ARBA" id="ARBA00023180"/>
    </source>
</evidence>